<organism evidence="1 2">
    <name type="scientific">Colletotrichum higginsianum (strain IMI 349063)</name>
    <name type="common">Crucifer anthracnose fungus</name>
    <dbReference type="NCBI Taxonomy" id="759273"/>
    <lineage>
        <taxon>Eukaryota</taxon>
        <taxon>Fungi</taxon>
        <taxon>Dikarya</taxon>
        <taxon>Ascomycota</taxon>
        <taxon>Pezizomycotina</taxon>
        <taxon>Sordariomycetes</taxon>
        <taxon>Hypocreomycetidae</taxon>
        <taxon>Glomerellales</taxon>
        <taxon>Glomerellaceae</taxon>
        <taxon>Colletotrichum</taxon>
        <taxon>Colletotrichum destructivum species complex</taxon>
    </lineage>
</organism>
<accession>H1VUA6</accession>
<gene>
    <name evidence="1" type="ORF">CH063_13413</name>
</gene>
<evidence type="ECO:0000313" key="1">
    <source>
        <dbReference type="EMBL" id="CCF43815.1"/>
    </source>
</evidence>
<dbReference type="AlphaFoldDB" id="H1VUA6"/>
<evidence type="ECO:0000313" key="2">
    <source>
        <dbReference type="Proteomes" id="UP000007174"/>
    </source>
</evidence>
<dbReference type="Proteomes" id="UP000007174">
    <property type="component" value="Unassembled WGS sequence"/>
</dbReference>
<name>H1VUA6_COLHI</name>
<protein>
    <submittedName>
        <fullName evidence="1">Uncharacterized protein</fullName>
    </submittedName>
</protein>
<sequence>MSHGHREASNLVSYIVSCSLDASPKPAYQLARREEERLFAPWPRLMDVSPREGVGSREFGV</sequence>
<proteinExistence type="predicted"/>
<reference evidence="2" key="1">
    <citation type="journal article" date="2012" name="Nat. Genet.">
        <title>Lifestyle transitions in plant pathogenic Colletotrichum fungi deciphered by genome and transcriptome analyses.</title>
        <authorList>
            <person name="O'Connell R.J."/>
            <person name="Thon M.R."/>
            <person name="Hacquard S."/>
            <person name="Amyotte S.G."/>
            <person name="Kleemann J."/>
            <person name="Torres M.F."/>
            <person name="Damm U."/>
            <person name="Buiate E.A."/>
            <person name="Epstein L."/>
            <person name="Alkan N."/>
            <person name="Altmueller J."/>
            <person name="Alvarado-Balderrama L."/>
            <person name="Bauser C.A."/>
            <person name="Becker C."/>
            <person name="Birren B.W."/>
            <person name="Chen Z."/>
            <person name="Choi J."/>
            <person name="Crouch J.A."/>
            <person name="Duvick J.P."/>
            <person name="Farman M.A."/>
            <person name="Gan P."/>
            <person name="Heiman D."/>
            <person name="Henrissat B."/>
            <person name="Howard R.J."/>
            <person name="Kabbage M."/>
            <person name="Koch C."/>
            <person name="Kracher B."/>
            <person name="Kubo Y."/>
            <person name="Law A.D."/>
            <person name="Lebrun M.-H."/>
            <person name="Lee Y.-H."/>
            <person name="Miyara I."/>
            <person name="Moore N."/>
            <person name="Neumann U."/>
            <person name="Nordstroem K."/>
            <person name="Panaccione D.G."/>
            <person name="Panstruga R."/>
            <person name="Place M."/>
            <person name="Proctor R.H."/>
            <person name="Prusky D."/>
            <person name="Rech G."/>
            <person name="Reinhardt R."/>
            <person name="Rollins J.A."/>
            <person name="Rounsley S."/>
            <person name="Schardl C.L."/>
            <person name="Schwartz D.C."/>
            <person name="Shenoy N."/>
            <person name="Shirasu K."/>
            <person name="Sikhakolli U.R."/>
            <person name="Stueber K."/>
            <person name="Sukno S.A."/>
            <person name="Sweigard J.A."/>
            <person name="Takano Y."/>
            <person name="Takahara H."/>
            <person name="Trail F."/>
            <person name="van der Does H.C."/>
            <person name="Voll L.M."/>
            <person name="Will I."/>
            <person name="Young S."/>
            <person name="Zeng Q."/>
            <person name="Zhang J."/>
            <person name="Zhou S."/>
            <person name="Dickman M.B."/>
            <person name="Schulze-Lefert P."/>
            <person name="Ver Loren van Themaat E."/>
            <person name="Ma L.-J."/>
            <person name="Vaillancourt L.J."/>
        </authorList>
    </citation>
    <scope>NUCLEOTIDE SEQUENCE [LARGE SCALE GENOMIC DNA]</scope>
    <source>
        <strain evidence="2">IMI 349063</strain>
    </source>
</reference>
<dbReference type="EMBL" id="CACQ02006397">
    <property type="protein sequence ID" value="CCF43815.1"/>
    <property type="molecule type" value="Genomic_DNA"/>
</dbReference>
<dbReference type="HOGENOM" id="CLU_2922520_0_0_1"/>